<name>A0A0B2V951_TOXCA</name>
<dbReference type="EMBL" id="JPKZ01002270">
    <property type="protein sequence ID" value="KHN77515.1"/>
    <property type="molecule type" value="Genomic_DNA"/>
</dbReference>
<keyword evidence="3" id="KW-1185">Reference proteome</keyword>
<feature type="non-terminal residue" evidence="2">
    <location>
        <position position="1"/>
    </location>
</feature>
<evidence type="ECO:0000256" key="1">
    <source>
        <dbReference type="SAM" id="MobiDB-lite"/>
    </source>
</evidence>
<accession>A0A0B2V951</accession>
<protein>
    <submittedName>
        <fullName evidence="2">Uncharacterized protein</fullName>
    </submittedName>
</protein>
<evidence type="ECO:0000313" key="3">
    <source>
        <dbReference type="Proteomes" id="UP000031036"/>
    </source>
</evidence>
<dbReference type="Proteomes" id="UP000031036">
    <property type="component" value="Unassembled WGS sequence"/>
</dbReference>
<feature type="region of interest" description="Disordered" evidence="1">
    <location>
        <begin position="35"/>
        <end position="127"/>
    </location>
</feature>
<evidence type="ECO:0000313" key="2">
    <source>
        <dbReference type="EMBL" id="KHN77515.1"/>
    </source>
</evidence>
<organism evidence="2 3">
    <name type="scientific">Toxocara canis</name>
    <name type="common">Canine roundworm</name>
    <dbReference type="NCBI Taxonomy" id="6265"/>
    <lineage>
        <taxon>Eukaryota</taxon>
        <taxon>Metazoa</taxon>
        <taxon>Ecdysozoa</taxon>
        <taxon>Nematoda</taxon>
        <taxon>Chromadorea</taxon>
        <taxon>Rhabditida</taxon>
        <taxon>Spirurina</taxon>
        <taxon>Ascaridomorpha</taxon>
        <taxon>Ascaridoidea</taxon>
        <taxon>Toxocaridae</taxon>
        <taxon>Toxocara</taxon>
    </lineage>
</organism>
<proteinExistence type="predicted"/>
<sequence length="163" mass="18319">RHPCRQTTGNLIKNLIKWRHEKGSTLRPVILLKGHRDPTHRRRPTDRPRQFLDLPPLPATFATTDRRHPSPLSVPRPTAVGYQHTQSLDRPPSLAKVTILDRPPSPVNVANPPTPVASQPRQFLRRQPSSVTVASYLTDRHRLSVSPVPQPTATACQLCQSLK</sequence>
<comment type="caution">
    <text evidence="2">The sequence shown here is derived from an EMBL/GenBank/DDBJ whole genome shotgun (WGS) entry which is preliminary data.</text>
</comment>
<gene>
    <name evidence="2" type="ORF">Tcan_00612</name>
</gene>
<reference evidence="2 3" key="1">
    <citation type="submission" date="2014-11" db="EMBL/GenBank/DDBJ databases">
        <title>Genetic blueprint of the zoonotic pathogen Toxocara canis.</title>
        <authorList>
            <person name="Zhu X.-Q."/>
            <person name="Korhonen P.K."/>
            <person name="Cai H."/>
            <person name="Young N.D."/>
            <person name="Nejsum P."/>
            <person name="von Samson-Himmelstjerna G."/>
            <person name="Boag P.R."/>
            <person name="Tan P."/>
            <person name="Li Q."/>
            <person name="Min J."/>
            <person name="Yang Y."/>
            <person name="Wang X."/>
            <person name="Fang X."/>
            <person name="Hall R.S."/>
            <person name="Hofmann A."/>
            <person name="Sternberg P.W."/>
            <person name="Jex A.R."/>
            <person name="Gasser R.B."/>
        </authorList>
    </citation>
    <scope>NUCLEOTIDE SEQUENCE [LARGE SCALE GENOMIC DNA]</scope>
    <source>
        <strain evidence="2">PN_DK_2014</strain>
    </source>
</reference>
<dbReference type="AlphaFoldDB" id="A0A0B2V951"/>
<feature type="non-terminal residue" evidence="2">
    <location>
        <position position="163"/>
    </location>
</feature>